<feature type="region of interest" description="Disordered" evidence="1">
    <location>
        <begin position="1"/>
        <end position="186"/>
    </location>
</feature>
<name>Q0RR54_FRAAA</name>
<dbReference type="OrthoDB" id="3218510at2"/>
<dbReference type="eggNOG" id="ENOG50332RH">
    <property type="taxonomic scope" value="Bacteria"/>
</dbReference>
<dbReference type="RefSeq" id="WP_011602505.1">
    <property type="nucleotide sequence ID" value="NC_008278.1"/>
</dbReference>
<dbReference type="EMBL" id="CT573213">
    <property type="protein sequence ID" value="CAJ59968.1"/>
    <property type="molecule type" value="Genomic_DNA"/>
</dbReference>
<proteinExistence type="predicted"/>
<sequence length="285" mass="29119">MTATCALPLPRRPHHSVPGMRLLPVAPNEPPYDDEIEPAAAGGRPAHARIRPARRAGGATDRSGRPAPAPGGSGHRRGSGGGGGGRSAPPPAGRAPDHPDTDHPGIDRPDTAVPDAAVDGSIGPHGAEERAGGGSAGVDRSPRQLTVPEQVFTEAGPAQGPPSSDLPATGRRAARSPAAGRPAAPAREAAVIVVRAIVEALGGVRPVAHLAGWTTPRLQHDLERIAAQLGDRRRRGQVRSVRVSEPRPGVAEVSAVISRGARAAALALRMEAAGGRWRVTTLQVG</sequence>
<feature type="compositionally biased region" description="Basic and acidic residues" evidence="1">
    <location>
        <begin position="95"/>
        <end position="110"/>
    </location>
</feature>
<dbReference type="HOGENOM" id="CLU_1088835_0_0_11"/>
<dbReference type="Pfam" id="PF20060">
    <property type="entry name" value="DUF6459"/>
    <property type="match status" value="1"/>
</dbReference>
<evidence type="ECO:0000313" key="3">
    <source>
        <dbReference type="Proteomes" id="UP000000657"/>
    </source>
</evidence>
<feature type="compositionally biased region" description="Low complexity" evidence="1">
    <location>
        <begin position="167"/>
        <end position="186"/>
    </location>
</feature>
<dbReference type="KEGG" id="fal:FRAAL1307"/>
<gene>
    <name evidence="2" type="ordered locus">FRAAL1307</name>
</gene>
<dbReference type="STRING" id="326424.FRAAL1307"/>
<evidence type="ECO:0000313" key="2">
    <source>
        <dbReference type="EMBL" id="CAJ59968.1"/>
    </source>
</evidence>
<evidence type="ECO:0000256" key="1">
    <source>
        <dbReference type="SAM" id="MobiDB-lite"/>
    </source>
</evidence>
<dbReference type="InterPro" id="IPR045596">
    <property type="entry name" value="DUF6459"/>
</dbReference>
<accession>Q0RR54</accession>
<keyword evidence="3" id="KW-1185">Reference proteome</keyword>
<protein>
    <submittedName>
        <fullName evidence="2">Uncharacterized protein</fullName>
    </submittedName>
</protein>
<dbReference type="AlphaFoldDB" id="Q0RR54"/>
<organism evidence="2 3">
    <name type="scientific">Frankia alni (strain DSM 45986 / CECT 9034 / ACN14a)</name>
    <dbReference type="NCBI Taxonomy" id="326424"/>
    <lineage>
        <taxon>Bacteria</taxon>
        <taxon>Bacillati</taxon>
        <taxon>Actinomycetota</taxon>
        <taxon>Actinomycetes</taxon>
        <taxon>Frankiales</taxon>
        <taxon>Frankiaceae</taxon>
        <taxon>Frankia</taxon>
    </lineage>
</organism>
<dbReference type="Proteomes" id="UP000000657">
    <property type="component" value="Chromosome"/>
</dbReference>
<reference evidence="2 3" key="1">
    <citation type="journal article" date="2007" name="Genome Res.">
        <title>Genome characteristics of facultatively symbiotic Frankia sp. strains reflect host range and host plant biogeography.</title>
        <authorList>
            <person name="Normand P."/>
            <person name="Lapierre P."/>
            <person name="Tisa L.S."/>
            <person name="Gogarten J.P."/>
            <person name="Alloisio N."/>
            <person name="Bagnarol E."/>
            <person name="Bassi C.A."/>
            <person name="Berry A.M."/>
            <person name="Bickhart D.M."/>
            <person name="Choisne N."/>
            <person name="Couloux A."/>
            <person name="Cournoyer B."/>
            <person name="Cruveiller S."/>
            <person name="Daubin V."/>
            <person name="Demange N."/>
            <person name="Francino M.P."/>
            <person name="Goltsman E."/>
            <person name="Huang Y."/>
            <person name="Kopp O.R."/>
            <person name="Labarre L."/>
            <person name="Lapidus A."/>
            <person name="Lavire C."/>
            <person name="Marechal J."/>
            <person name="Martinez M."/>
            <person name="Mastronunzio J.E."/>
            <person name="Mullin B.C."/>
            <person name="Niemann J."/>
            <person name="Pujic P."/>
            <person name="Rawnsley T."/>
            <person name="Rouy Z."/>
            <person name="Schenowitz C."/>
            <person name="Sellstedt A."/>
            <person name="Tavares F."/>
            <person name="Tomkins J.P."/>
            <person name="Vallenet D."/>
            <person name="Valverde C."/>
            <person name="Wall L.G."/>
            <person name="Wang Y."/>
            <person name="Medigue C."/>
            <person name="Benson D.R."/>
        </authorList>
    </citation>
    <scope>NUCLEOTIDE SEQUENCE [LARGE SCALE GENOMIC DNA]</scope>
    <source>
        <strain evidence="3">DSM 45986 / CECT 9034 / ACN14a</strain>
    </source>
</reference>